<dbReference type="SUPFAM" id="SSF160387">
    <property type="entry name" value="NosL/MerB-like"/>
    <property type="match status" value="1"/>
</dbReference>
<gene>
    <name evidence="2" type="ORF">YH65_00785</name>
</gene>
<dbReference type="OrthoDB" id="982633at2"/>
<reference evidence="2 3" key="1">
    <citation type="submission" date="2015-04" db="EMBL/GenBank/DDBJ databases">
        <title>Complete genome sequence of Sulfurovum lithotrophicum ATCC BAA-797T.</title>
        <authorList>
            <person name="Ahn J."/>
            <person name="Park G."/>
            <person name="Jeon W."/>
            <person name="Jang Y."/>
            <person name="Jang M."/>
            <person name="Lee H."/>
            <person name="Lee H."/>
        </authorList>
    </citation>
    <scope>NUCLEOTIDE SEQUENCE [LARGE SCALE GENOMIC DNA]</scope>
    <source>
        <strain evidence="3">ATCC BAA-797 / 42BKT</strain>
    </source>
</reference>
<dbReference type="EMBL" id="CP011308">
    <property type="protein sequence ID" value="AKF24101.1"/>
    <property type="molecule type" value="Genomic_DNA"/>
</dbReference>
<accession>A0A7U4RPV6</accession>
<name>A0A7U4RPV6_9BACT</name>
<proteinExistence type="predicted"/>
<feature type="signal peptide" evidence="1">
    <location>
        <begin position="1"/>
        <end position="20"/>
    </location>
</feature>
<keyword evidence="3" id="KW-1185">Reference proteome</keyword>
<dbReference type="InterPro" id="IPR008719">
    <property type="entry name" value="N2O_reductase_NosL"/>
</dbReference>
<sequence>MKKLLFVLLALGAMINFSHAEMKCAAGKCGAAMKQVGHPKKMMKMFQAVPKGKATLLQEGKAKVFCPECGMTLPMFYKTNHAATVDGKVKQYCSIHCMVEDMQKGSKLTNIKVVDVTSLKFIPAEKAFYVVGSRKKGTMTAVSKYAFASKAEAAAFAKANGGKVTDFKGALEAAKAEFAKDSKMIAKKQAMMAQKGKMMYGKMCQETDKKFASTAEAKAFIIDNKLCKGLNGKQLQAVGLYLKNR</sequence>
<dbReference type="Gene3D" id="3.30.70.2050">
    <property type="match status" value="1"/>
</dbReference>
<evidence type="ECO:0000313" key="3">
    <source>
        <dbReference type="Proteomes" id="UP000034444"/>
    </source>
</evidence>
<organism evidence="2 3">
    <name type="scientific">Sulfurovum lithotrophicum</name>
    <dbReference type="NCBI Taxonomy" id="206403"/>
    <lineage>
        <taxon>Bacteria</taxon>
        <taxon>Pseudomonadati</taxon>
        <taxon>Campylobacterota</taxon>
        <taxon>Epsilonproteobacteria</taxon>
        <taxon>Campylobacterales</taxon>
        <taxon>Sulfurovaceae</taxon>
        <taxon>Sulfurovum</taxon>
    </lineage>
</organism>
<feature type="chain" id="PRO_5030690514" description="NosL family protein" evidence="1">
    <location>
        <begin position="21"/>
        <end position="245"/>
    </location>
</feature>
<dbReference type="KEGG" id="slh:YH65_00785"/>
<keyword evidence="1" id="KW-0732">Signal</keyword>
<dbReference type="PANTHER" id="PTHR41247:SF1">
    <property type="entry name" value="HTH-TYPE TRANSCRIPTIONAL REPRESSOR YCNK"/>
    <property type="match status" value="1"/>
</dbReference>
<evidence type="ECO:0000256" key="1">
    <source>
        <dbReference type="SAM" id="SignalP"/>
    </source>
</evidence>
<evidence type="ECO:0000313" key="2">
    <source>
        <dbReference type="EMBL" id="AKF24101.1"/>
    </source>
</evidence>
<dbReference type="Pfam" id="PF05573">
    <property type="entry name" value="NosL"/>
    <property type="match status" value="1"/>
</dbReference>
<reference evidence="3" key="2">
    <citation type="journal article" date="2017" name="Stand. Genomic Sci.">
        <title>Complete genome sequence of the sulfur-oxidizing chemolithoautotrophic Sulfurovum lithotrophicum 42BKTT.</title>
        <authorList>
            <person name="Jeon W."/>
            <person name="Priscilla L."/>
            <person name="Park G."/>
            <person name="Lee H."/>
            <person name="Lee N."/>
            <person name="Lee D."/>
            <person name="Kwon H."/>
            <person name="Ahn I."/>
            <person name="Lee C."/>
            <person name="Lee H."/>
            <person name="Ahn J."/>
        </authorList>
    </citation>
    <scope>NUCLEOTIDE SEQUENCE [LARGE SCALE GENOMIC DNA]</scope>
    <source>
        <strain evidence="3">ATCC BAA-797 / 42BKT</strain>
    </source>
</reference>
<dbReference type="Proteomes" id="UP000034444">
    <property type="component" value="Chromosome"/>
</dbReference>
<dbReference type="RefSeq" id="WP_046550209.1">
    <property type="nucleotide sequence ID" value="NZ_CP011308.1"/>
</dbReference>
<protein>
    <recommendedName>
        <fullName evidence="4">NosL family protein</fullName>
    </recommendedName>
</protein>
<evidence type="ECO:0008006" key="4">
    <source>
        <dbReference type="Google" id="ProtNLM"/>
    </source>
</evidence>
<dbReference type="PANTHER" id="PTHR41247">
    <property type="entry name" value="HTH-TYPE TRANSCRIPTIONAL REPRESSOR YCNK"/>
    <property type="match status" value="1"/>
</dbReference>
<dbReference type="AlphaFoldDB" id="A0A7U4RPV6"/>